<comment type="caution">
    <text evidence="3">The sequence shown here is derived from an EMBL/GenBank/DDBJ whole genome shotgun (WGS) entry which is preliminary data.</text>
</comment>
<keyword evidence="4" id="KW-1185">Reference proteome</keyword>
<gene>
    <name evidence="3" type="ORF">BCR34DRAFT_662103</name>
</gene>
<proteinExistence type="predicted"/>
<evidence type="ECO:0000313" key="3">
    <source>
        <dbReference type="EMBL" id="ORY15234.1"/>
    </source>
</evidence>
<accession>A0A1Y1ZYE8</accession>
<evidence type="ECO:0000313" key="4">
    <source>
        <dbReference type="Proteomes" id="UP000193144"/>
    </source>
</evidence>
<dbReference type="Proteomes" id="UP000193144">
    <property type="component" value="Unassembled WGS sequence"/>
</dbReference>
<sequence length="423" mass="47841">MDPINPASSEVGGGGVSIYDDAQLRLFGGLEQGFKNVMDKLSNIHDEIQQLPRRTTEGLSNQHGNRADSQEIDHKCPEGADATSVVNDVMTANQNLQNEKSELETRIQEKDQTITASAEKESELRREVLELKRKIAHLERKEVEFRDIIISNATVQQVTDQDVIQAFSELRQTVQQLAKNPALDLAHSPLPPTPNGTDSNQADRHFYSKLRTLSLKPRDVGFRVRMRIWEILHTLVFTKTIFGLKVPLKDDEAEDLWKMEIHLGRFEQYLFESSKVHDNMIADWRVCTLQCVRTMEKAERYSDYVAGKLEEGLEPLARKALKSQKAELFDKILEVCRKAVALKMLMQRSKEGYSVITLHIKEFPLYSGVGHTAESMGVEGGKASDASDDIAYVLFGALTKRPNSINREGKVLLKAEVILKKKR</sequence>
<evidence type="ECO:0000256" key="1">
    <source>
        <dbReference type="SAM" id="Coils"/>
    </source>
</evidence>
<evidence type="ECO:0000256" key="2">
    <source>
        <dbReference type="SAM" id="MobiDB-lite"/>
    </source>
</evidence>
<feature type="region of interest" description="Disordered" evidence="2">
    <location>
        <begin position="52"/>
        <end position="73"/>
    </location>
</feature>
<protein>
    <submittedName>
        <fullName evidence="3">Uncharacterized protein</fullName>
    </submittedName>
</protein>
<organism evidence="3 4">
    <name type="scientific">Clohesyomyces aquaticus</name>
    <dbReference type="NCBI Taxonomy" id="1231657"/>
    <lineage>
        <taxon>Eukaryota</taxon>
        <taxon>Fungi</taxon>
        <taxon>Dikarya</taxon>
        <taxon>Ascomycota</taxon>
        <taxon>Pezizomycotina</taxon>
        <taxon>Dothideomycetes</taxon>
        <taxon>Pleosporomycetidae</taxon>
        <taxon>Pleosporales</taxon>
        <taxon>Lindgomycetaceae</taxon>
        <taxon>Clohesyomyces</taxon>
    </lineage>
</organism>
<dbReference type="AlphaFoldDB" id="A0A1Y1ZYE8"/>
<dbReference type="OrthoDB" id="5393537at2759"/>
<keyword evidence="1" id="KW-0175">Coiled coil</keyword>
<feature type="coiled-coil region" evidence="1">
    <location>
        <begin position="86"/>
        <end position="141"/>
    </location>
</feature>
<reference evidence="3 4" key="1">
    <citation type="submission" date="2016-07" db="EMBL/GenBank/DDBJ databases">
        <title>Pervasive Adenine N6-methylation of Active Genes in Fungi.</title>
        <authorList>
            <consortium name="DOE Joint Genome Institute"/>
            <person name="Mondo S.J."/>
            <person name="Dannebaum R.O."/>
            <person name="Kuo R.C."/>
            <person name="Labutti K."/>
            <person name="Haridas S."/>
            <person name="Kuo A."/>
            <person name="Salamov A."/>
            <person name="Ahrendt S.R."/>
            <person name="Lipzen A."/>
            <person name="Sullivan W."/>
            <person name="Andreopoulos W.B."/>
            <person name="Clum A."/>
            <person name="Lindquist E."/>
            <person name="Daum C."/>
            <person name="Ramamoorthy G.K."/>
            <person name="Gryganskyi A."/>
            <person name="Culley D."/>
            <person name="Magnuson J.K."/>
            <person name="James T.Y."/>
            <person name="O'Malley M.A."/>
            <person name="Stajich J.E."/>
            <person name="Spatafora J.W."/>
            <person name="Visel A."/>
            <person name="Grigoriev I.V."/>
        </authorList>
    </citation>
    <scope>NUCLEOTIDE SEQUENCE [LARGE SCALE GENOMIC DNA]</scope>
    <source>
        <strain evidence="3 4">CBS 115471</strain>
    </source>
</reference>
<name>A0A1Y1ZYE8_9PLEO</name>
<dbReference type="EMBL" id="MCFA01000026">
    <property type="protein sequence ID" value="ORY15234.1"/>
    <property type="molecule type" value="Genomic_DNA"/>
</dbReference>